<comment type="function">
    <text evidence="12">Catalyzes a base-exchange reaction in which the polar head group of phosphatidylethanolamine (PE) is replaced by L-serine.</text>
</comment>
<proteinExistence type="inferred from homology"/>
<reference evidence="15" key="2">
    <citation type="submission" date="2018-12" db="UniProtKB">
        <authorList>
            <consortium name="WormBaseParasite"/>
        </authorList>
    </citation>
    <scope>IDENTIFICATION</scope>
    <source>
        <strain evidence="15">Puerto Rican</strain>
    </source>
</reference>
<keyword evidence="8 12" id="KW-1133">Transmembrane helix</keyword>
<evidence type="ECO:0000256" key="12">
    <source>
        <dbReference type="RuleBase" id="RU368094"/>
    </source>
</evidence>
<evidence type="ECO:0000256" key="5">
    <source>
        <dbReference type="ARBA" id="ARBA00022679"/>
    </source>
</evidence>
<keyword evidence="6 12" id="KW-0812">Transmembrane</keyword>
<evidence type="ECO:0000256" key="13">
    <source>
        <dbReference type="SAM" id="MobiDB-lite"/>
    </source>
</evidence>
<evidence type="ECO:0000256" key="10">
    <source>
        <dbReference type="ARBA" id="ARBA00023136"/>
    </source>
</evidence>
<dbReference type="PANTHER" id="PTHR15362">
    <property type="entry name" value="PHOSPHATIDYLINOSITOL SYNTHASE"/>
    <property type="match status" value="1"/>
</dbReference>
<dbReference type="InParanoid" id="A0A3Q0KLB2"/>
<dbReference type="GO" id="GO:0106245">
    <property type="term" value="F:L-serine-phosphatidylethanolamine phosphatidyltransferase activity"/>
    <property type="evidence" value="ECO:0007669"/>
    <property type="project" value="UniProtKB-UniRule"/>
</dbReference>
<comment type="pathway">
    <text evidence="2 12">Phospholipid metabolism; phosphatidylserine biosynthesis.</text>
</comment>
<dbReference type="Proteomes" id="UP000008854">
    <property type="component" value="Unassembled WGS sequence"/>
</dbReference>
<dbReference type="STRING" id="6183.A0A3Q0KLB2"/>
<keyword evidence="10 12" id="KW-0472">Membrane</keyword>
<evidence type="ECO:0000313" key="15">
    <source>
        <dbReference type="WBParaSite" id="Smp_127890.1"/>
    </source>
</evidence>
<feature type="transmembrane region" description="Helical" evidence="12">
    <location>
        <begin position="34"/>
        <end position="54"/>
    </location>
</feature>
<keyword evidence="11 12" id="KW-1208">Phospholipid metabolism</keyword>
<sequence length="495" mass="57375">MRRRLLSESQVDKEYFNSLIEQQKVDDITIGVFYHSRTLTVLVVIWLCLAYFAFSRSSTQSLQQNLYHAFIAVCVIFLLISVMIMPNGPFIRPHPALWRIVFGASLLYFLCLVAVVFLRLDEARAILIWVYPELKYMRHSDILDKEYAVNCSEISLARVYSHMDIFALAHFLGWLIKAILLRHHIIAWTLSINWEITEVAFSHILPNFNECWWDSLILDILVCNGLGIQCGMWLCRWLEMRDYQWDSIRNIPSARGKLKRAFLQFTPRSWTHTRWLHPDSSIPRSVLLSQLILVWQLAELNSFFLKHIFIVKPSHILTQLRLLLITCISAPAIRQYYLYVTDPHIKRIGSQLWLFTAIILTELLVCLKLGSEIFENTVFWNLIYWGIWMVFSSFLTVWIGRYLANGHPSKRLSSSSSDNEENMNNHNQSSCINSEGNSENIDNLDNKSRQVTISDDVITFDRLSQTSTTHMSSLSLSSSSASSSLANISNHIKKE</sequence>
<dbReference type="Pfam" id="PF03034">
    <property type="entry name" value="PSS"/>
    <property type="match status" value="1"/>
</dbReference>
<dbReference type="GO" id="GO:0006659">
    <property type="term" value="P:phosphatidylserine biosynthetic process"/>
    <property type="evidence" value="ECO:0007669"/>
    <property type="project" value="UniProtKB-UniRule"/>
</dbReference>
<keyword evidence="9 12" id="KW-0443">Lipid metabolism</keyword>
<evidence type="ECO:0000256" key="8">
    <source>
        <dbReference type="ARBA" id="ARBA00022989"/>
    </source>
</evidence>
<keyword evidence="14" id="KW-1185">Reference proteome</keyword>
<feature type="compositionally biased region" description="Low complexity" evidence="13">
    <location>
        <begin position="413"/>
        <end position="430"/>
    </location>
</feature>
<keyword evidence="7 12" id="KW-0256">Endoplasmic reticulum</keyword>
<feature type="compositionally biased region" description="Low complexity" evidence="13">
    <location>
        <begin position="473"/>
        <end position="486"/>
    </location>
</feature>
<comment type="subcellular location">
    <subcellularLocation>
        <location evidence="1 12">Endoplasmic reticulum membrane</location>
        <topology evidence="1 12">Multi-pass membrane protein</topology>
    </subcellularLocation>
</comment>
<dbReference type="WBParaSite" id="Smp_127890.1">
    <property type="protein sequence ID" value="Smp_127890.1"/>
    <property type="gene ID" value="Smp_127890"/>
</dbReference>
<evidence type="ECO:0000256" key="11">
    <source>
        <dbReference type="ARBA" id="ARBA00023264"/>
    </source>
</evidence>
<protein>
    <recommendedName>
        <fullName evidence="12">Phosphatidylserine synthase</fullName>
        <ecNumber evidence="12">2.7.8.29</ecNumber>
    </recommendedName>
    <alternativeName>
        <fullName evidence="12">Serine-exchange enzyme</fullName>
    </alternativeName>
</protein>
<organism evidence="14 15">
    <name type="scientific">Schistosoma mansoni</name>
    <name type="common">Blood fluke</name>
    <dbReference type="NCBI Taxonomy" id="6183"/>
    <lineage>
        <taxon>Eukaryota</taxon>
        <taxon>Metazoa</taxon>
        <taxon>Spiralia</taxon>
        <taxon>Lophotrochozoa</taxon>
        <taxon>Platyhelminthes</taxon>
        <taxon>Trematoda</taxon>
        <taxon>Digenea</taxon>
        <taxon>Strigeidida</taxon>
        <taxon>Schistosomatoidea</taxon>
        <taxon>Schistosomatidae</taxon>
        <taxon>Schistosoma</taxon>
    </lineage>
</organism>
<evidence type="ECO:0000256" key="9">
    <source>
        <dbReference type="ARBA" id="ARBA00023098"/>
    </source>
</evidence>
<reference evidence="14" key="1">
    <citation type="journal article" date="2012" name="PLoS Negl. Trop. Dis.">
        <title>A systematically improved high quality genome and transcriptome of the human blood fluke Schistosoma mansoni.</title>
        <authorList>
            <person name="Protasio A.V."/>
            <person name="Tsai I.J."/>
            <person name="Babbage A."/>
            <person name="Nichol S."/>
            <person name="Hunt M."/>
            <person name="Aslett M.A."/>
            <person name="De Silva N."/>
            <person name="Velarde G.S."/>
            <person name="Anderson T.J."/>
            <person name="Clark R.C."/>
            <person name="Davidson C."/>
            <person name="Dillon G.P."/>
            <person name="Holroyd N.E."/>
            <person name="LoVerde P.T."/>
            <person name="Lloyd C."/>
            <person name="McQuillan J."/>
            <person name="Oliveira G."/>
            <person name="Otto T.D."/>
            <person name="Parker-Manuel S.J."/>
            <person name="Quail M.A."/>
            <person name="Wilson R.A."/>
            <person name="Zerlotini A."/>
            <person name="Dunne D.W."/>
            <person name="Berriman M."/>
        </authorList>
    </citation>
    <scope>NUCLEOTIDE SEQUENCE [LARGE SCALE GENOMIC DNA]</scope>
    <source>
        <strain evidence="14">Puerto Rican</strain>
    </source>
</reference>
<feature type="region of interest" description="Disordered" evidence="13">
    <location>
        <begin position="473"/>
        <end position="495"/>
    </location>
</feature>
<evidence type="ECO:0000256" key="4">
    <source>
        <dbReference type="ARBA" id="ARBA00008671"/>
    </source>
</evidence>
<feature type="transmembrane region" description="Helical" evidence="12">
    <location>
        <begin position="352"/>
        <end position="370"/>
    </location>
</feature>
<dbReference type="PANTHER" id="PTHR15362:SF15">
    <property type="entry name" value="PHOSPHATIDYLSERINE SYNTHASE 1"/>
    <property type="match status" value="1"/>
</dbReference>
<comment type="pathway">
    <text evidence="3">Lipid metabolism.</text>
</comment>
<dbReference type="FunCoup" id="A0A3Q0KLB2">
    <property type="interactions" value="756"/>
</dbReference>
<dbReference type="EC" id="2.7.8.29" evidence="12"/>
<evidence type="ECO:0000256" key="7">
    <source>
        <dbReference type="ARBA" id="ARBA00022824"/>
    </source>
</evidence>
<comment type="similarity">
    <text evidence="4 12">Belongs to the phosphatidyl serine synthase family.</text>
</comment>
<dbReference type="AlphaFoldDB" id="A0A3Q0KLB2"/>
<name>A0A3Q0KLB2_SCHMA</name>
<accession>A0A3Q0KLB2</accession>
<comment type="caution">
    <text evidence="12">Lacks conserved residue(s) required for the propagation of feature annotation.</text>
</comment>
<keyword evidence="12" id="KW-0444">Lipid biosynthesis</keyword>
<dbReference type="InterPro" id="IPR004277">
    <property type="entry name" value="PSS"/>
</dbReference>
<feature type="transmembrane region" description="Helical" evidence="12">
    <location>
        <begin position="66"/>
        <end position="84"/>
    </location>
</feature>
<feature type="transmembrane region" description="Helical" evidence="12">
    <location>
        <begin position="96"/>
        <end position="118"/>
    </location>
</feature>
<keyword evidence="12" id="KW-0594">Phospholipid biosynthesis</keyword>
<keyword evidence="5 12" id="KW-0808">Transferase</keyword>
<comment type="catalytic activity">
    <reaction evidence="12">
        <text>a 1,2-diacyl-sn-glycero-3-phosphoethanolamine + L-serine = a 1,2-diacyl-sn-glycero-3-phospho-L-serine + ethanolamine</text>
        <dbReference type="Rhea" id="RHEA:27606"/>
        <dbReference type="ChEBI" id="CHEBI:33384"/>
        <dbReference type="ChEBI" id="CHEBI:57262"/>
        <dbReference type="ChEBI" id="CHEBI:57603"/>
        <dbReference type="ChEBI" id="CHEBI:64612"/>
        <dbReference type="EC" id="2.7.8.29"/>
    </reaction>
</comment>
<evidence type="ECO:0000313" key="14">
    <source>
        <dbReference type="Proteomes" id="UP000008854"/>
    </source>
</evidence>
<evidence type="ECO:0000256" key="3">
    <source>
        <dbReference type="ARBA" id="ARBA00005189"/>
    </source>
</evidence>
<evidence type="ECO:0000256" key="6">
    <source>
        <dbReference type="ARBA" id="ARBA00022692"/>
    </source>
</evidence>
<evidence type="ECO:0000256" key="2">
    <source>
        <dbReference type="ARBA" id="ARBA00004916"/>
    </source>
</evidence>
<evidence type="ECO:0000256" key="1">
    <source>
        <dbReference type="ARBA" id="ARBA00004477"/>
    </source>
</evidence>
<dbReference type="UniPathway" id="UPA00948"/>
<dbReference type="GO" id="GO:0005789">
    <property type="term" value="C:endoplasmic reticulum membrane"/>
    <property type="evidence" value="ECO:0007669"/>
    <property type="project" value="UniProtKB-SubCell"/>
</dbReference>
<feature type="transmembrane region" description="Helical" evidence="12">
    <location>
        <begin position="382"/>
        <end position="404"/>
    </location>
</feature>
<feature type="region of interest" description="Disordered" evidence="13">
    <location>
        <begin position="411"/>
        <end position="437"/>
    </location>
</feature>